<evidence type="ECO:0000313" key="1">
    <source>
        <dbReference type="EMBL" id="RLN39529.1"/>
    </source>
</evidence>
<name>A0A3L6TGS0_PANMI</name>
<dbReference type="EMBL" id="PQIB02000001">
    <property type="protein sequence ID" value="RLN39529.1"/>
    <property type="molecule type" value="Genomic_DNA"/>
</dbReference>
<organism evidence="1 2">
    <name type="scientific">Panicum miliaceum</name>
    <name type="common">Proso millet</name>
    <name type="synonym">Broomcorn millet</name>
    <dbReference type="NCBI Taxonomy" id="4540"/>
    <lineage>
        <taxon>Eukaryota</taxon>
        <taxon>Viridiplantae</taxon>
        <taxon>Streptophyta</taxon>
        <taxon>Embryophyta</taxon>
        <taxon>Tracheophyta</taxon>
        <taxon>Spermatophyta</taxon>
        <taxon>Magnoliopsida</taxon>
        <taxon>Liliopsida</taxon>
        <taxon>Poales</taxon>
        <taxon>Poaceae</taxon>
        <taxon>PACMAD clade</taxon>
        <taxon>Panicoideae</taxon>
        <taxon>Panicodae</taxon>
        <taxon>Paniceae</taxon>
        <taxon>Panicinae</taxon>
        <taxon>Panicum</taxon>
        <taxon>Panicum sect. Panicum</taxon>
    </lineage>
</organism>
<dbReference type="AlphaFoldDB" id="A0A3L6TGS0"/>
<dbReference type="Proteomes" id="UP000275267">
    <property type="component" value="Unassembled WGS sequence"/>
</dbReference>
<reference evidence="2" key="1">
    <citation type="journal article" date="2019" name="Nat. Commun.">
        <title>The genome of broomcorn millet.</title>
        <authorList>
            <person name="Zou C."/>
            <person name="Miki D."/>
            <person name="Li D."/>
            <person name="Tang Q."/>
            <person name="Xiao L."/>
            <person name="Rajput S."/>
            <person name="Deng P."/>
            <person name="Jia W."/>
            <person name="Huang R."/>
            <person name="Zhang M."/>
            <person name="Sun Y."/>
            <person name="Hu J."/>
            <person name="Fu X."/>
            <person name="Schnable P.S."/>
            <person name="Li F."/>
            <person name="Zhang H."/>
            <person name="Feng B."/>
            <person name="Zhu X."/>
            <person name="Liu R."/>
            <person name="Schnable J.C."/>
            <person name="Zhu J.-K."/>
            <person name="Zhang H."/>
        </authorList>
    </citation>
    <scope>NUCLEOTIDE SEQUENCE [LARGE SCALE GENOMIC DNA]</scope>
</reference>
<gene>
    <name evidence="1" type="ORF">C2845_PM01G42630</name>
</gene>
<proteinExistence type="predicted"/>
<keyword evidence="2" id="KW-1185">Reference proteome</keyword>
<comment type="caution">
    <text evidence="1">The sequence shown here is derived from an EMBL/GenBank/DDBJ whole genome shotgun (WGS) entry which is preliminary data.</text>
</comment>
<evidence type="ECO:0000313" key="2">
    <source>
        <dbReference type="Proteomes" id="UP000275267"/>
    </source>
</evidence>
<accession>A0A3L6TGS0</accession>
<protein>
    <submittedName>
        <fullName evidence="1">Uncharacterized protein</fullName>
    </submittedName>
</protein>
<sequence>MHNVLDHLLANWALLGFKGICLKHLPVETLLSLLYSRDRRFAISCFLRRFAVDLASGALIGTGGGWSLVESAGNRFPVYINYVVGLGLPVELVNCPQVILLLWISVGRGGCGDGVGEAEALSSYDDPWRIKGNLAEVGVSWVLCFLTSLRWRRHQVLFTNLWNRVGFTS</sequence>